<dbReference type="InterPro" id="IPR002048">
    <property type="entry name" value="EF_hand_dom"/>
</dbReference>
<protein>
    <submittedName>
        <fullName evidence="6">Uncharacterized protein</fullName>
    </submittedName>
</protein>
<dbReference type="Proteomes" id="UP001190700">
    <property type="component" value="Unassembled WGS sequence"/>
</dbReference>
<evidence type="ECO:0000256" key="2">
    <source>
        <dbReference type="SAM" id="MobiDB-lite"/>
    </source>
</evidence>
<dbReference type="GO" id="GO:0005886">
    <property type="term" value="C:plasma membrane"/>
    <property type="evidence" value="ECO:0007669"/>
    <property type="project" value="TreeGrafter"/>
</dbReference>
<dbReference type="GO" id="GO:0016491">
    <property type="term" value="F:oxidoreductase activity"/>
    <property type="evidence" value="ECO:0007669"/>
    <property type="project" value="UniProtKB-KW"/>
</dbReference>
<dbReference type="InterPro" id="IPR017938">
    <property type="entry name" value="Riboflavin_synthase-like_b-brl"/>
</dbReference>
<keyword evidence="3" id="KW-1133">Transmembrane helix</keyword>
<feature type="domain" description="EF-hand" evidence="4">
    <location>
        <begin position="598"/>
        <end position="633"/>
    </location>
</feature>
<evidence type="ECO:0000256" key="1">
    <source>
        <dbReference type="ARBA" id="ARBA00023002"/>
    </source>
</evidence>
<dbReference type="InterPro" id="IPR018247">
    <property type="entry name" value="EF_Hand_1_Ca_BS"/>
</dbReference>
<evidence type="ECO:0000259" key="4">
    <source>
        <dbReference type="PROSITE" id="PS50222"/>
    </source>
</evidence>
<dbReference type="InterPro" id="IPR039261">
    <property type="entry name" value="FNR_nucleotide-bd"/>
</dbReference>
<dbReference type="PANTHER" id="PTHR11972">
    <property type="entry name" value="NADPH OXIDASE"/>
    <property type="match status" value="1"/>
</dbReference>
<name>A0AAE0GTG4_9CHLO</name>
<dbReference type="SUPFAM" id="SSF63380">
    <property type="entry name" value="Riboflavin synthase domain-like"/>
    <property type="match status" value="1"/>
</dbReference>
<dbReference type="AlphaFoldDB" id="A0AAE0GTG4"/>
<dbReference type="EMBL" id="LGRX02002646">
    <property type="protein sequence ID" value="KAK3283811.1"/>
    <property type="molecule type" value="Genomic_DNA"/>
</dbReference>
<dbReference type="PROSITE" id="PS50222">
    <property type="entry name" value="EF_HAND_2"/>
    <property type="match status" value="1"/>
</dbReference>
<evidence type="ECO:0000256" key="3">
    <source>
        <dbReference type="SAM" id="Phobius"/>
    </source>
</evidence>
<dbReference type="CDD" id="cd06186">
    <property type="entry name" value="NOX_Duox_like_FAD_NADP"/>
    <property type="match status" value="1"/>
</dbReference>
<feature type="domain" description="FAD-binding FR-type" evidence="5">
    <location>
        <begin position="288"/>
        <end position="389"/>
    </location>
</feature>
<feature type="compositionally biased region" description="Polar residues" evidence="2">
    <location>
        <begin position="13"/>
        <end position="25"/>
    </location>
</feature>
<proteinExistence type="predicted"/>
<dbReference type="InterPro" id="IPR017927">
    <property type="entry name" value="FAD-bd_FR_type"/>
</dbReference>
<organism evidence="6 7">
    <name type="scientific">Cymbomonas tetramitiformis</name>
    <dbReference type="NCBI Taxonomy" id="36881"/>
    <lineage>
        <taxon>Eukaryota</taxon>
        <taxon>Viridiplantae</taxon>
        <taxon>Chlorophyta</taxon>
        <taxon>Pyramimonadophyceae</taxon>
        <taxon>Pyramimonadales</taxon>
        <taxon>Pyramimonadaceae</taxon>
        <taxon>Cymbomonas</taxon>
    </lineage>
</organism>
<gene>
    <name evidence="6" type="ORF">CYMTET_8506</name>
</gene>
<dbReference type="Gene3D" id="3.40.50.80">
    <property type="entry name" value="Nucleotide-binding domain of ferredoxin-NADP reductase (FNR) module"/>
    <property type="match status" value="1"/>
</dbReference>
<dbReference type="InterPro" id="IPR013112">
    <property type="entry name" value="FAD-bd_8"/>
</dbReference>
<dbReference type="PROSITE" id="PS00018">
    <property type="entry name" value="EF_HAND_1"/>
    <property type="match status" value="1"/>
</dbReference>
<evidence type="ECO:0000259" key="5">
    <source>
        <dbReference type="PROSITE" id="PS51384"/>
    </source>
</evidence>
<feature type="transmembrane region" description="Helical" evidence="3">
    <location>
        <begin position="67"/>
        <end position="86"/>
    </location>
</feature>
<feature type="region of interest" description="Disordered" evidence="2">
    <location>
        <begin position="1"/>
        <end position="32"/>
    </location>
</feature>
<keyword evidence="1" id="KW-0560">Oxidoreductase</keyword>
<keyword evidence="3" id="KW-0472">Membrane</keyword>
<feature type="transmembrane region" description="Helical" evidence="3">
    <location>
        <begin position="216"/>
        <end position="234"/>
    </location>
</feature>
<reference evidence="6 7" key="1">
    <citation type="journal article" date="2015" name="Genome Biol. Evol.">
        <title>Comparative Genomics of a Bacterivorous Green Alga Reveals Evolutionary Causalities and Consequences of Phago-Mixotrophic Mode of Nutrition.</title>
        <authorList>
            <person name="Burns J.A."/>
            <person name="Paasch A."/>
            <person name="Narechania A."/>
            <person name="Kim E."/>
        </authorList>
    </citation>
    <scope>NUCLEOTIDE SEQUENCE [LARGE SCALE GENOMIC DNA]</scope>
    <source>
        <strain evidence="6 7">PLY_AMNH</strain>
    </source>
</reference>
<dbReference type="SUPFAM" id="SSF52343">
    <property type="entry name" value="Ferredoxin reductase-like, C-terminal NADP-linked domain"/>
    <property type="match status" value="1"/>
</dbReference>
<dbReference type="PANTHER" id="PTHR11972:SF153">
    <property type="entry name" value="SUPEROXIDE-GENERATING NADPH OXIDASE HEAVY CHAIN SUBUNIT A"/>
    <property type="match status" value="1"/>
</dbReference>
<feature type="transmembrane region" description="Helical" evidence="3">
    <location>
        <begin position="269"/>
        <end position="292"/>
    </location>
</feature>
<dbReference type="PROSITE" id="PS51384">
    <property type="entry name" value="FAD_FR"/>
    <property type="match status" value="1"/>
</dbReference>
<evidence type="ECO:0000313" key="7">
    <source>
        <dbReference type="Proteomes" id="UP001190700"/>
    </source>
</evidence>
<dbReference type="Pfam" id="PF08022">
    <property type="entry name" value="FAD_binding_8"/>
    <property type="match status" value="1"/>
</dbReference>
<dbReference type="InterPro" id="IPR050369">
    <property type="entry name" value="RBOH/FRE"/>
</dbReference>
<keyword evidence="3" id="KW-0812">Transmembrane</keyword>
<keyword evidence="7" id="KW-1185">Reference proteome</keyword>
<comment type="caution">
    <text evidence="6">The sequence shown here is derived from an EMBL/GenBank/DDBJ whole genome shotgun (WGS) entry which is preliminary data.</text>
</comment>
<accession>A0AAE0GTG4</accession>
<dbReference type="GO" id="GO:0005509">
    <property type="term" value="F:calcium ion binding"/>
    <property type="evidence" value="ECO:0007669"/>
    <property type="project" value="InterPro"/>
</dbReference>
<sequence length="718" mass="80342">MQAEEAEKEKASIPSSIQVTAQDVHSNQKRAPSEIIHEKVSGCSGGRGLASPDAVPKPSSLKAKDNILPIFLLCTCTLLWAVFTTFSTRNGANSGPNGSNCTGKATEGYFCICPRKTVCATEWHEVVFLMLSRCSAYFDYPLYILLFLTKCHNLRGALYRTHLREWLPVEDLHTIHTLAGTVVSVEVVWHSFWHLLRWGVGGDISFVWSHVTGRSGLVSLFLTSLIAWPMMFHKSRRDIPYGYRKAMHYLSVAWGISICFHAPKMHIGYIMGCAVGCYVLDFIYGYFMAIYFCPTLKMTRIGATAVEIAFEHPPGFVNRGGGYVYICLPWIALSEWHAFSLYKHPTREEHSSICIAVVGDWTRALHAALARPGTHSGWIYGPFPSPFSGATCHPNLIAVASGIGVTPTLGTISQLSTTHKVNVIWMTRDSDLIEYFVRTVSFDDDAWSIIFYTGKTPLLMPEDAFLRNPFLLLIEGRPSLRQDMLDIVAAIENDSLLPVEILQRASKMRSKTFNRSVAEHLQVLLQRATRTYGMSEFYQLALDFSQIEEGADMQCDSTNSEAQYRRKSLDRRPGGMNLYGFVHLILSLEEASGVKMNFDTEFLSAIFSQLDADNSGTLNIVEFEAAIQILKGVTQDVEKPIGQGLENFQKATNVVSQGARVVDLLKKRTIKSTKEEDEQVYLKDWGFMYCGGAAPVVKILKEMEVELGISLKIESFDW</sequence>
<feature type="compositionally biased region" description="Basic and acidic residues" evidence="2">
    <location>
        <begin position="1"/>
        <end position="11"/>
    </location>
</feature>
<evidence type="ECO:0000313" key="6">
    <source>
        <dbReference type="EMBL" id="KAK3283811.1"/>
    </source>
</evidence>